<dbReference type="RefSeq" id="XP_066692396.1">
    <property type="nucleotide sequence ID" value="XM_066851307.1"/>
</dbReference>
<keyword evidence="5" id="KW-1185">Reference proteome</keyword>
<comment type="similarity">
    <text evidence="1">Belongs to the short-chain dehydrogenases/reductases (SDR) family.</text>
</comment>
<dbReference type="Proteomes" id="UP001391051">
    <property type="component" value="Unassembled WGS sequence"/>
</dbReference>
<dbReference type="PROSITE" id="PS00061">
    <property type="entry name" value="ADH_SHORT"/>
    <property type="match status" value="1"/>
</dbReference>
<evidence type="ECO:0000313" key="5">
    <source>
        <dbReference type="Proteomes" id="UP001391051"/>
    </source>
</evidence>
<accession>A0ABR1PRK9</accession>
<comment type="caution">
    <text evidence="4">The sequence shown here is derived from an EMBL/GenBank/DDBJ whole genome shotgun (WGS) entry which is preliminary data.</text>
</comment>
<dbReference type="CDD" id="cd05233">
    <property type="entry name" value="SDR_c"/>
    <property type="match status" value="1"/>
</dbReference>
<dbReference type="PANTHER" id="PTHR42760:SF133">
    <property type="entry name" value="3-OXOACYL-[ACYL-CARRIER-PROTEIN] REDUCTASE"/>
    <property type="match status" value="1"/>
</dbReference>
<keyword evidence="2" id="KW-0521">NADP</keyword>
<dbReference type="Gene3D" id="3.40.50.720">
    <property type="entry name" value="NAD(P)-binding Rossmann-like Domain"/>
    <property type="match status" value="1"/>
</dbReference>
<dbReference type="GeneID" id="92084369"/>
<dbReference type="SUPFAM" id="SSF51735">
    <property type="entry name" value="NAD(P)-binding Rossmann-fold domains"/>
    <property type="match status" value="1"/>
</dbReference>
<protein>
    <submittedName>
        <fullName evidence="4">NAD(P)-binding protein</fullName>
    </submittedName>
</protein>
<dbReference type="PANTHER" id="PTHR42760">
    <property type="entry name" value="SHORT-CHAIN DEHYDROGENASES/REDUCTASES FAMILY MEMBER"/>
    <property type="match status" value="1"/>
</dbReference>
<evidence type="ECO:0000256" key="3">
    <source>
        <dbReference type="ARBA" id="ARBA00023002"/>
    </source>
</evidence>
<evidence type="ECO:0000256" key="2">
    <source>
        <dbReference type="ARBA" id="ARBA00022857"/>
    </source>
</evidence>
<proteinExistence type="inferred from homology"/>
<dbReference type="Pfam" id="PF13561">
    <property type="entry name" value="adh_short_C2"/>
    <property type="match status" value="1"/>
</dbReference>
<sequence length="273" mass="28775">MDITGNAVIFGGGGGIGRSTALLFAQSNASAVVVADLNLEAAESAAAEAKRAATNPKFRAEALRVDVTIQESVDSVFDHVTTSIGRMDYCVNCAGFPVKTARQTADADVAEFFRVQDINLRGTFFVVRAACAIMRSQDLLPNLAEFPERGSTRGSIVTLGSVLSLGASPYLMQYTTSKHAVLGLTKTAAIDHAADGIRVNCVCPTWVDTNMTKQVCEDVPGIEETLIPSVPLGRIAKPEEIADAIVFLSSPRASFVTGCPFIIDGGASLSSNR</sequence>
<reference evidence="4 5" key="1">
    <citation type="submission" date="2023-01" db="EMBL/GenBank/DDBJ databases">
        <title>Analysis of 21 Apiospora genomes using comparative genomics revels a genus with tremendous synthesis potential of carbohydrate active enzymes and secondary metabolites.</title>
        <authorList>
            <person name="Sorensen T."/>
        </authorList>
    </citation>
    <scope>NUCLEOTIDE SEQUENCE [LARGE SCALE GENOMIC DNA]</scope>
    <source>
        <strain evidence="4 5">CBS 24483</strain>
    </source>
</reference>
<dbReference type="InterPro" id="IPR002347">
    <property type="entry name" value="SDR_fam"/>
</dbReference>
<evidence type="ECO:0000256" key="1">
    <source>
        <dbReference type="ARBA" id="ARBA00006484"/>
    </source>
</evidence>
<dbReference type="PRINTS" id="PR00080">
    <property type="entry name" value="SDRFAMILY"/>
</dbReference>
<dbReference type="EMBL" id="JAQQWE010000011">
    <property type="protein sequence ID" value="KAK7936647.1"/>
    <property type="molecule type" value="Genomic_DNA"/>
</dbReference>
<evidence type="ECO:0000313" key="4">
    <source>
        <dbReference type="EMBL" id="KAK7936647.1"/>
    </source>
</evidence>
<name>A0ABR1PRK9_9PEZI</name>
<dbReference type="PRINTS" id="PR00081">
    <property type="entry name" value="GDHRDH"/>
</dbReference>
<dbReference type="InterPro" id="IPR036291">
    <property type="entry name" value="NAD(P)-bd_dom_sf"/>
</dbReference>
<gene>
    <name evidence="4" type="ORF">PG986_015085</name>
</gene>
<organism evidence="4 5">
    <name type="scientific">Apiospora aurea</name>
    <dbReference type="NCBI Taxonomy" id="335848"/>
    <lineage>
        <taxon>Eukaryota</taxon>
        <taxon>Fungi</taxon>
        <taxon>Dikarya</taxon>
        <taxon>Ascomycota</taxon>
        <taxon>Pezizomycotina</taxon>
        <taxon>Sordariomycetes</taxon>
        <taxon>Xylariomycetidae</taxon>
        <taxon>Amphisphaeriales</taxon>
        <taxon>Apiosporaceae</taxon>
        <taxon>Apiospora</taxon>
    </lineage>
</organism>
<dbReference type="InterPro" id="IPR020904">
    <property type="entry name" value="Sc_DH/Rdtase_CS"/>
</dbReference>
<keyword evidence="3" id="KW-0560">Oxidoreductase</keyword>